<dbReference type="Proteomes" id="UP001152795">
    <property type="component" value="Unassembled WGS sequence"/>
</dbReference>
<evidence type="ECO:0000313" key="1">
    <source>
        <dbReference type="EMBL" id="CAB4028970.1"/>
    </source>
</evidence>
<comment type="caution">
    <text evidence="1">The sequence shown here is derived from an EMBL/GenBank/DDBJ whole genome shotgun (WGS) entry which is preliminary data.</text>
</comment>
<reference evidence="1" key="1">
    <citation type="submission" date="2020-04" db="EMBL/GenBank/DDBJ databases">
        <authorList>
            <person name="Alioto T."/>
            <person name="Alioto T."/>
            <person name="Gomez Garrido J."/>
        </authorList>
    </citation>
    <scope>NUCLEOTIDE SEQUENCE</scope>
    <source>
        <strain evidence="1">A484AB</strain>
    </source>
</reference>
<evidence type="ECO:0000313" key="2">
    <source>
        <dbReference type="Proteomes" id="UP001152795"/>
    </source>
</evidence>
<protein>
    <submittedName>
        <fullName evidence="1">Uncharacterized protein</fullName>
    </submittedName>
</protein>
<accession>A0A6S7JIZ9</accession>
<dbReference type="InterPro" id="IPR036514">
    <property type="entry name" value="SGNH_hydro_sf"/>
</dbReference>
<name>A0A6S7JIZ9_PARCT</name>
<gene>
    <name evidence="1" type="ORF">PACLA_8A039621</name>
</gene>
<dbReference type="AlphaFoldDB" id="A0A6S7JIZ9"/>
<keyword evidence="2" id="KW-1185">Reference proteome</keyword>
<dbReference type="OrthoDB" id="6015928at2759"/>
<dbReference type="SUPFAM" id="SSF52266">
    <property type="entry name" value="SGNH hydrolase"/>
    <property type="match status" value="1"/>
</dbReference>
<dbReference type="EMBL" id="CACRXK020015854">
    <property type="protein sequence ID" value="CAB4028970.1"/>
    <property type="molecule type" value="Genomic_DNA"/>
</dbReference>
<dbReference type="Gene3D" id="3.40.50.1110">
    <property type="entry name" value="SGNH hydrolase"/>
    <property type="match status" value="1"/>
</dbReference>
<sequence>MALALTTRVDLSFSRYQLDEFKKNTKARQVPFEEIDYSIYKTTSNCIAFTTSEERITTWIKTFYLHYCAEAIKDGGTTLKSTWDETPAQNDATKSEKISITLSTEDEKTQVNIVTIIIYCSTGRIQIQGKSLRVWGDSEFPIIKDLVDQNVRNTSNFTSLKNIQSFLKTVSQPPMENECDVTNPAIITVITEDLPPLSNPSNPCCEKSLTTMKNNMADLESSFVSFKQEIFKSYEDLKHDLTSKDKEINMLKKRIGSLEATNELLRKDNIELNSLSKKQKQIEKKVSNTIDQYNKLKKNNEENLTPQTEESLQYSTSTENVLPNIPTHNIFSPLNEENPNHDISINISQSLQGETKKASPKTLDTETIILCDSNGRKLDPKLLSCPNSSTEYLKCRTLESANQLINQYEFKQTKTFIVHVGTNDIEKLPINKVTDQTRSLLTSIGNKNPEARILLSNLLPRSDELLQKAQNLNKNFLQIPTEFKNVTNIEHTNLNCSSRHQSYMIKNTLTTKASRYLQRT</sequence>
<proteinExistence type="predicted"/>
<organism evidence="1 2">
    <name type="scientific">Paramuricea clavata</name>
    <name type="common">Red gorgonian</name>
    <name type="synonym">Violescent sea-whip</name>
    <dbReference type="NCBI Taxonomy" id="317549"/>
    <lineage>
        <taxon>Eukaryota</taxon>
        <taxon>Metazoa</taxon>
        <taxon>Cnidaria</taxon>
        <taxon>Anthozoa</taxon>
        <taxon>Octocorallia</taxon>
        <taxon>Malacalcyonacea</taxon>
        <taxon>Plexauridae</taxon>
        <taxon>Paramuricea</taxon>
    </lineage>
</organism>